<dbReference type="eggNOG" id="COG3222">
    <property type="taxonomic scope" value="Bacteria"/>
</dbReference>
<dbReference type="AlphaFoldDB" id="B8GT23"/>
<proteinExistence type="predicted"/>
<organism evidence="1 2">
    <name type="scientific">Thioalkalivibrio sulfidiphilus (strain HL-EbGR7)</name>
    <dbReference type="NCBI Taxonomy" id="396588"/>
    <lineage>
        <taxon>Bacteria</taxon>
        <taxon>Pseudomonadati</taxon>
        <taxon>Pseudomonadota</taxon>
        <taxon>Gammaproteobacteria</taxon>
        <taxon>Chromatiales</taxon>
        <taxon>Ectothiorhodospiraceae</taxon>
        <taxon>Thioalkalivibrio</taxon>
    </lineage>
</organism>
<dbReference type="NCBIfam" id="TIGR04282">
    <property type="entry name" value="glyco_like_cofC"/>
    <property type="match status" value="1"/>
</dbReference>
<sequence>MTRIQVFARAPIPGQTKTRLILALGAEGAAALHARLIHRTLRVAREAAPGRLELWCSPDAGDDFFSACEDRYGVVLREQPEGDLGARMHTALADARAAGEHAVLVGTDCPVLSADHLRRAMDWLESGVDLVLGPAEDGGYVLIGAGRAEPDLFTHMPWGTERVFAETLARARDAGLAVQCLEPLPDLDRPEDLLRVNLDTLGD</sequence>
<dbReference type="EMBL" id="CP001339">
    <property type="protein sequence ID" value="ACL73038.1"/>
    <property type="molecule type" value="Genomic_DNA"/>
</dbReference>
<dbReference type="RefSeq" id="WP_012638517.1">
    <property type="nucleotide sequence ID" value="NC_011901.1"/>
</dbReference>
<reference evidence="1 2" key="1">
    <citation type="journal article" date="2011" name="Stand. Genomic Sci.">
        <title>Complete genome sequence of 'Thioalkalivibrio sulfidophilus' HL-EbGr7.</title>
        <authorList>
            <person name="Muyzer G."/>
            <person name="Sorokin D.Y."/>
            <person name="Mavromatis K."/>
            <person name="Lapidus A."/>
            <person name="Clum A."/>
            <person name="Ivanova N."/>
            <person name="Pati A."/>
            <person name="d'Haeseleer P."/>
            <person name="Woyke T."/>
            <person name="Kyrpides N.C."/>
        </authorList>
    </citation>
    <scope>NUCLEOTIDE SEQUENCE [LARGE SCALE GENOMIC DNA]</scope>
    <source>
        <strain evidence="1 2">HL-EbGR7</strain>
    </source>
</reference>
<dbReference type="InterPro" id="IPR018641">
    <property type="entry name" value="Trfase_1_rSAM/seldom-assoc"/>
</dbReference>
<dbReference type="STRING" id="396588.Tgr7_1957"/>
<protein>
    <recommendedName>
        <fullName evidence="3">Glycosyltransferase</fullName>
    </recommendedName>
</protein>
<gene>
    <name evidence="1" type="ordered locus">Tgr7_1957</name>
</gene>
<dbReference type="Gene3D" id="3.90.550.10">
    <property type="entry name" value="Spore Coat Polysaccharide Biosynthesis Protein SpsA, Chain A"/>
    <property type="match status" value="1"/>
</dbReference>
<dbReference type="KEGG" id="tgr:Tgr7_1957"/>
<dbReference type="InterPro" id="IPR029044">
    <property type="entry name" value="Nucleotide-diphossugar_trans"/>
</dbReference>
<dbReference type="PANTHER" id="PTHR36529:SF1">
    <property type="entry name" value="GLYCOSYLTRANSFERASE"/>
    <property type="match status" value="1"/>
</dbReference>
<dbReference type="SUPFAM" id="SSF53448">
    <property type="entry name" value="Nucleotide-diphospho-sugar transferases"/>
    <property type="match status" value="1"/>
</dbReference>
<dbReference type="PANTHER" id="PTHR36529">
    <property type="entry name" value="SLL1095 PROTEIN"/>
    <property type="match status" value="1"/>
</dbReference>
<evidence type="ECO:0008006" key="3">
    <source>
        <dbReference type="Google" id="ProtNLM"/>
    </source>
</evidence>
<keyword evidence="2" id="KW-1185">Reference proteome</keyword>
<evidence type="ECO:0000313" key="1">
    <source>
        <dbReference type="EMBL" id="ACL73038.1"/>
    </source>
</evidence>
<dbReference type="OrthoDB" id="9798250at2"/>
<accession>B8GT23</accession>
<dbReference type="Pfam" id="PF09837">
    <property type="entry name" value="DUF2064"/>
    <property type="match status" value="1"/>
</dbReference>
<name>B8GT23_THISH</name>
<dbReference type="HOGENOM" id="CLU_075662_2_0_6"/>
<dbReference type="Proteomes" id="UP000002383">
    <property type="component" value="Chromosome"/>
</dbReference>
<evidence type="ECO:0000313" key="2">
    <source>
        <dbReference type="Proteomes" id="UP000002383"/>
    </source>
</evidence>